<feature type="signal peptide" evidence="1">
    <location>
        <begin position="1"/>
        <end position="22"/>
    </location>
</feature>
<proteinExistence type="predicted"/>
<evidence type="ECO:0000259" key="2">
    <source>
        <dbReference type="PROSITE" id="PS51233"/>
    </source>
</evidence>
<feature type="domain" description="VWFD" evidence="2">
    <location>
        <begin position="33"/>
        <end position="101"/>
    </location>
</feature>
<dbReference type="Proteomes" id="UP000694416">
    <property type="component" value="Unplaced"/>
</dbReference>
<reference evidence="3" key="1">
    <citation type="submission" date="2025-08" db="UniProtKB">
        <authorList>
            <consortium name="Ensembl"/>
        </authorList>
    </citation>
    <scope>IDENTIFICATION</scope>
</reference>
<dbReference type="InterPro" id="IPR001846">
    <property type="entry name" value="VWF_type-D"/>
</dbReference>
<dbReference type="AlphaFoldDB" id="A0A8C9GZK8"/>
<name>A0A8C9GZK8_9PRIM</name>
<dbReference type="Pfam" id="PF00094">
    <property type="entry name" value="VWD"/>
    <property type="match status" value="1"/>
</dbReference>
<sequence>MIPARFAGVLLAVALVLPGTLCAEGTRGRSSMARCSLFGSDFINTFDGSMYSFAGYCSYLLAGDCQKRSFSIIGEFWALQGGIQSAGRAQPWCGGGFLLSE</sequence>
<protein>
    <recommendedName>
        <fullName evidence="2">VWFD domain-containing protein</fullName>
    </recommendedName>
</protein>
<keyword evidence="1" id="KW-0732">Signal</keyword>
<accession>A0A8C9GZK8</accession>
<organism evidence="3 4">
    <name type="scientific">Piliocolobus tephrosceles</name>
    <name type="common">Ugandan red Colobus</name>
    <dbReference type="NCBI Taxonomy" id="591936"/>
    <lineage>
        <taxon>Eukaryota</taxon>
        <taxon>Metazoa</taxon>
        <taxon>Chordata</taxon>
        <taxon>Craniata</taxon>
        <taxon>Vertebrata</taxon>
        <taxon>Euteleostomi</taxon>
        <taxon>Mammalia</taxon>
        <taxon>Eutheria</taxon>
        <taxon>Euarchontoglires</taxon>
        <taxon>Primates</taxon>
        <taxon>Haplorrhini</taxon>
        <taxon>Catarrhini</taxon>
        <taxon>Cercopithecidae</taxon>
        <taxon>Colobinae</taxon>
        <taxon>Piliocolobus</taxon>
    </lineage>
</organism>
<evidence type="ECO:0000313" key="4">
    <source>
        <dbReference type="Proteomes" id="UP000694416"/>
    </source>
</evidence>
<reference evidence="3" key="2">
    <citation type="submission" date="2025-09" db="UniProtKB">
        <authorList>
            <consortium name="Ensembl"/>
        </authorList>
    </citation>
    <scope>IDENTIFICATION</scope>
</reference>
<dbReference type="Ensembl" id="ENSPTET00000018808.1">
    <property type="protein sequence ID" value="ENSPTEP00000012501.1"/>
    <property type="gene ID" value="ENSPTEG00000014020.1"/>
</dbReference>
<evidence type="ECO:0000256" key="1">
    <source>
        <dbReference type="SAM" id="SignalP"/>
    </source>
</evidence>
<keyword evidence="4" id="KW-1185">Reference proteome</keyword>
<dbReference type="PROSITE" id="PS51233">
    <property type="entry name" value="VWFD"/>
    <property type="match status" value="1"/>
</dbReference>
<evidence type="ECO:0000313" key="3">
    <source>
        <dbReference type="Ensembl" id="ENSPTEP00000012501.1"/>
    </source>
</evidence>
<feature type="chain" id="PRO_5034338022" description="VWFD domain-containing protein" evidence="1">
    <location>
        <begin position="23"/>
        <end position="101"/>
    </location>
</feature>